<dbReference type="Pfam" id="PF02397">
    <property type="entry name" value="Bac_transf"/>
    <property type="match status" value="1"/>
</dbReference>
<dbReference type="AlphaFoldDB" id="A0A1W6MR43"/>
<evidence type="ECO:0000256" key="1">
    <source>
        <dbReference type="ARBA" id="ARBA00006464"/>
    </source>
</evidence>
<keyword evidence="3" id="KW-1133">Transmembrane helix</keyword>
<dbReference type="Proteomes" id="UP000193978">
    <property type="component" value="Chromosome"/>
</dbReference>
<keyword evidence="2" id="KW-0270">Exopolysaccharide synthesis</keyword>
<evidence type="ECO:0000313" key="6">
    <source>
        <dbReference type="Proteomes" id="UP000193978"/>
    </source>
</evidence>
<reference evidence="5 6" key="1">
    <citation type="submission" date="2017-02" db="EMBL/GenBank/DDBJ databases">
        <authorList>
            <person name="Peterson S.W."/>
        </authorList>
    </citation>
    <scope>NUCLEOTIDE SEQUENCE [LARGE SCALE GENOMIC DNA]</scope>
    <source>
        <strain evidence="5 6">S285</strain>
    </source>
</reference>
<feature type="domain" description="Bacterial sugar transferase" evidence="4">
    <location>
        <begin position="25"/>
        <end position="213"/>
    </location>
</feature>
<evidence type="ECO:0000256" key="3">
    <source>
        <dbReference type="SAM" id="Phobius"/>
    </source>
</evidence>
<dbReference type="GO" id="GO:0000271">
    <property type="term" value="P:polysaccharide biosynthetic process"/>
    <property type="evidence" value="ECO:0007669"/>
    <property type="project" value="UniProtKB-KW"/>
</dbReference>
<dbReference type="EMBL" id="CP019948">
    <property type="protein sequence ID" value="ARN80064.1"/>
    <property type="molecule type" value="Genomic_DNA"/>
</dbReference>
<keyword evidence="6" id="KW-1185">Reference proteome</keyword>
<dbReference type="KEGG" id="mbry:B1812_02050"/>
<evidence type="ECO:0000256" key="2">
    <source>
        <dbReference type="ARBA" id="ARBA00023169"/>
    </source>
</evidence>
<evidence type="ECO:0000313" key="5">
    <source>
        <dbReference type="EMBL" id="ARN80064.1"/>
    </source>
</evidence>
<sequence>MSLTTTFEIRNNALLGSVARSPMLKRVVDIVGALGALTLFAPLFLLTAIAIRLESKGPVFFRQTRVGKNGAPFSMVKFRSMVVGADALHAKMQGATTSRHDIRYKNQNDPRITLTGRFIRRYSIDELPQFWNVLIGDMSLVGPRPALPSEVAKYAPSDRVRLRVKPGITCLWQIGGRANIDFVGQVALDRQYVRDQSIVLDLWILLRTPYAVLCGEGAY</sequence>
<gene>
    <name evidence="5" type="ORF">B1812_02050</name>
</gene>
<dbReference type="STRING" id="655015.B1812_02050"/>
<feature type="transmembrane region" description="Helical" evidence="3">
    <location>
        <begin position="30"/>
        <end position="53"/>
    </location>
</feature>
<dbReference type="OrthoDB" id="9808602at2"/>
<proteinExistence type="inferred from homology"/>
<dbReference type="PANTHER" id="PTHR30576">
    <property type="entry name" value="COLANIC BIOSYNTHESIS UDP-GLUCOSE LIPID CARRIER TRANSFERASE"/>
    <property type="match status" value="1"/>
</dbReference>
<keyword evidence="3" id="KW-0812">Transmembrane</keyword>
<accession>A0A1W6MR43</accession>
<protein>
    <recommendedName>
        <fullName evidence="4">Bacterial sugar transferase domain-containing protein</fullName>
    </recommendedName>
</protein>
<dbReference type="GO" id="GO:0016780">
    <property type="term" value="F:phosphotransferase activity, for other substituted phosphate groups"/>
    <property type="evidence" value="ECO:0007669"/>
    <property type="project" value="TreeGrafter"/>
</dbReference>
<evidence type="ECO:0000259" key="4">
    <source>
        <dbReference type="Pfam" id="PF02397"/>
    </source>
</evidence>
<dbReference type="PANTHER" id="PTHR30576:SF10">
    <property type="entry name" value="SLL5057 PROTEIN"/>
    <property type="match status" value="1"/>
</dbReference>
<comment type="similarity">
    <text evidence="1">Belongs to the bacterial sugar transferase family.</text>
</comment>
<organism evidence="5 6">
    <name type="scientific">Methylocystis bryophila</name>
    <dbReference type="NCBI Taxonomy" id="655015"/>
    <lineage>
        <taxon>Bacteria</taxon>
        <taxon>Pseudomonadati</taxon>
        <taxon>Pseudomonadota</taxon>
        <taxon>Alphaproteobacteria</taxon>
        <taxon>Hyphomicrobiales</taxon>
        <taxon>Methylocystaceae</taxon>
        <taxon>Methylocystis</taxon>
    </lineage>
</organism>
<dbReference type="RefSeq" id="WP_158658554.1">
    <property type="nucleotide sequence ID" value="NZ_AP027149.1"/>
</dbReference>
<dbReference type="InterPro" id="IPR003362">
    <property type="entry name" value="Bact_transf"/>
</dbReference>
<name>A0A1W6MR43_9HYPH</name>
<keyword evidence="3" id="KW-0472">Membrane</keyword>